<reference evidence="3" key="3">
    <citation type="submission" date="2010-08" db="EMBL/GenBank/DDBJ databases">
        <authorList>
            <person name="Durkin A.S."/>
            <person name="Nelson K.E."/>
            <person name="Morrison M."/>
            <person name="Forsberg C.W."/>
            <person name="Wilson D.B."/>
            <person name="Russell J.B."/>
            <person name="Cann I.K.O."/>
            <person name="Mackie R.I."/>
            <person name="White B.A."/>
        </authorList>
    </citation>
    <scope>NUCLEOTIDE SEQUENCE</scope>
    <source>
        <strain evidence="3">S85</strain>
    </source>
</reference>
<proteinExistence type="predicted"/>
<dbReference type="KEGG" id="fsc:FSU_0015"/>
<reference evidence="2 5" key="1">
    <citation type="submission" date="2009-10" db="EMBL/GenBank/DDBJ databases">
        <title>Complete sequence of Fibrobacter succinogenes subsp. succinogenes S85.</title>
        <authorList>
            <consortium name="US DOE Joint Genome Institute"/>
            <person name="Lucas S."/>
            <person name="Copeland A."/>
            <person name="Lapidus A."/>
            <person name="Glavina del Rio T."/>
            <person name="Tice H."/>
            <person name="Bruce D."/>
            <person name="Goodwin L."/>
            <person name="Pitluck S."/>
            <person name="Chertkov O."/>
            <person name="Detter J.C."/>
            <person name="Han C."/>
            <person name="Tapia R."/>
            <person name="Larimer F."/>
            <person name="Land M."/>
            <person name="Hauser L."/>
            <person name="Kyrpides N."/>
            <person name="Mikhailova N."/>
            <person name="Weimer P.J."/>
            <person name="Stevenson D.M."/>
            <person name="Boyum J."/>
            <person name="Brumm P.I."/>
            <person name="Mead D."/>
        </authorList>
    </citation>
    <scope>NUCLEOTIDE SEQUENCE [LARGE SCALE GENOMIC DNA]</scope>
    <source>
        <strain evidence="5">ATCC 19169 / S85</strain>
        <strain evidence="2">S85</strain>
    </source>
</reference>
<accession>C9RN94</accession>
<gene>
    <name evidence="2" type="ordered locus">Fisuc_2763</name>
    <name evidence="3" type="ordered locus">FSU_0015</name>
</gene>
<dbReference type="Proteomes" id="UP000001497">
    <property type="component" value="Chromosome"/>
</dbReference>
<organism evidence="3 4">
    <name type="scientific">Fibrobacter succinogenes (strain ATCC 19169 / S85)</name>
    <dbReference type="NCBI Taxonomy" id="59374"/>
    <lineage>
        <taxon>Bacteria</taxon>
        <taxon>Pseudomonadati</taxon>
        <taxon>Fibrobacterota</taxon>
        <taxon>Fibrobacteria</taxon>
        <taxon>Fibrobacterales</taxon>
        <taxon>Fibrobacteraceae</taxon>
        <taxon>Fibrobacter</taxon>
    </lineage>
</organism>
<reference evidence="4" key="2">
    <citation type="submission" date="2010-08" db="EMBL/GenBank/DDBJ databases">
        <title>Complete sequence of Fibrobacter succinogenes subsp. succinogenes S85.</title>
        <authorList>
            <person name="Durkin A.S."/>
            <person name="Nelson K.E."/>
            <person name="Morrison M."/>
            <person name="Forsberg C.W."/>
            <person name="Wilson D.B."/>
            <person name="Russell J.B."/>
            <person name="Cann I.K.O."/>
            <person name="Mackie R.I."/>
            <person name="White B.A."/>
        </authorList>
    </citation>
    <scope>NUCLEOTIDE SEQUENCE [LARGE SCALE GENOMIC DNA]</scope>
    <source>
        <strain evidence="4">ATCC 19169 / S85</strain>
    </source>
</reference>
<dbReference type="PATRIC" id="fig|59374.8.peg.14"/>
<keyword evidence="5" id="KW-1185">Reference proteome</keyword>
<evidence type="ECO:0008006" key="6">
    <source>
        <dbReference type="Google" id="ProtNLM"/>
    </source>
</evidence>
<sequence length="350" mass="39798">MNFKKMTSALLVAGMCSAAFAADGEFSLKGNVQTQATKMIADTDNNLSSLWIRANIGGLYKSENFDAQVMLRIFAPQFGNKIKDGDGKTTSYDKILADLYWANYKWNFDTYKLNLKIGHWKTDWSQSTHFGTYIDKDLTARGLWMRDYAHNALEFGWQTGYSNFTAMLATRDNKANTGYIRIEEDLKFDFPLEAKLAYRVNAVDVVQNTASITHRLATYLSYKPLDFLRVYGEYGFIVTNSEKVLTTAHNYVAPESKYMKPGDAYHPFYLGAEYSPKKDCIMSTFMSSLYVEWEHINDRAALTGGKDIDNWAWTVAWAKKIANSKLQFSVYSGDEISDVGFAFRLTSTIK</sequence>
<evidence type="ECO:0000313" key="5">
    <source>
        <dbReference type="Proteomes" id="UP000001497"/>
    </source>
</evidence>
<feature type="chain" id="PRO_5003001768" description="Phosphate-selective porin O and P" evidence="1">
    <location>
        <begin position="22"/>
        <end position="350"/>
    </location>
</feature>
<dbReference type="RefSeq" id="WP_014544882.1">
    <property type="nucleotide sequence ID" value="NC_013410.1"/>
</dbReference>
<evidence type="ECO:0000313" key="4">
    <source>
        <dbReference type="Proteomes" id="UP000000517"/>
    </source>
</evidence>
<evidence type="ECO:0000256" key="1">
    <source>
        <dbReference type="SAM" id="SignalP"/>
    </source>
</evidence>
<protein>
    <recommendedName>
        <fullName evidence="6">Phosphate-selective porin O and P</fullName>
    </recommendedName>
</protein>
<name>C9RN94_FIBSS</name>
<feature type="signal peptide" evidence="1">
    <location>
        <begin position="1"/>
        <end position="21"/>
    </location>
</feature>
<dbReference type="HOGENOM" id="CLU_820735_0_0_0"/>
<dbReference type="KEGG" id="fsu:Fisuc_2763"/>
<dbReference type="EMBL" id="CP002158">
    <property type="protein sequence ID" value="ADL24953.1"/>
    <property type="molecule type" value="Genomic_DNA"/>
</dbReference>
<dbReference type="OrthoDB" id="9809263at2"/>
<keyword evidence="1" id="KW-0732">Signal</keyword>
<evidence type="ECO:0000313" key="3">
    <source>
        <dbReference type="EMBL" id="ADL24953.1"/>
    </source>
</evidence>
<dbReference type="Proteomes" id="UP000000517">
    <property type="component" value="Chromosome"/>
</dbReference>
<dbReference type="EMBL" id="CP001792">
    <property type="protein sequence ID" value="ACX76346.1"/>
    <property type="molecule type" value="Genomic_DNA"/>
</dbReference>
<dbReference type="AlphaFoldDB" id="C9RN94"/>
<evidence type="ECO:0000313" key="2">
    <source>
        <dbReference type="EMBL" id="ACX76346.1"/>
    </source>
</evidence>